<dbReference type="Pfam" id="PF18545">
    <property type="entry name" value="HalOD1"/>
    <property type="match status" value="1"/>
</dbReference>
<dbReference type="Gene3D" id="3.70.10.10">
    <property type="match status" value="1"/>
</dbReference>
<comment type="caution">
    <text evidence="2">The sequence shown here is derived from an EMBL/GenBank/DDBJ whole genome shotgun (WGS) entry which is preliminary data.</text>
</comment>
<dbReference type="SUPFAM" id="SSF55979">
    <property type="entry name" value="DNA clamp"/>
    <property type="match status" value="1"/>
</dbReference>
<feature type="domain" description="Halobacterial output" evidence="1">
    <location>
        <begin position="66"/>
        <end position="114"/>
    </location>
</feature>
<name>L9XKJ8_9EURY</name>
<dbReference type="InterPro" id="IPR040624">
    <property type="entry name" value="HalOD1"/>
</dbReference>
<dbReference type="AlphaFoldDB" id="L9XKJ8"/>
<accession>L9XKJ8</accession>
<proteinExistence type="predicted"/>
<dbReference type="InterPro" id="IPR046938">
    <property type="entry name" value="DNA_clamp_sf"/>
</dbReference>
<dbReference type="PATRIC" id="fig|1227498.3.peg.1643"/>
<dbReference type="STRING" id="1227498.C492_08310"/>
<sequence>MADSRQIIQLELDKGEEFFYIDAEGNTDDVHLELTREDLIDLQVRPAHSLFSLDYLKDMNKAIPGDSASEADLEAVGAAADVDLLEFEQLYTVIDPDAIDALCAHTRRTDGRIRVSDPPATAPEVAGD</sequence>
<evidence type="ECO:0000313" key="2">
    <source>
        <dbReference type="EMBL" id="ELY62309.1"/>
    </source>
</evidence>
<gene>
    <name evidence="2" type="ORF">C492_08310</name>
</gene>
<evidence type="ECO:0000313" key="3">
    <source>
        <dbReference type="Proteomes" id="UP000011531"/>
    </source>
</evidence>
<keyword evidence="3" id="KW-1185">Reference proteome</keyword>
<evidence type="ECO:0000259" key="1">
    <source>
        <dbReference type="Pfam" id="PF18545"/>
    </source>
</evidence>
<organism evidence="2 3">
    <name type="scientific">Natronococcus jeotgali DSM 18795</name>
    <dbReference type="NCBI Taxonomy" id="1227498"/>
    <lineage>
        <taxon>Archaea</taxon>
        <taxon>Methanobacteriati</taxon>
        <taxon>Methanobacteriota</taxon>
        <taxon>Stenosarchaea group</taxon>
        <taxon>Halobacteria</taxon>
        <taxon>Halobacteriales</taxon>
        <taxon>Natrialbaceae</taxon>
        <taxon>Natronococcus</taxon>
    </lineage>
</organism>
<dbReference type="Proteomes" id="UP000011531">
    <property type="component" value="Unassembled WGS sequence"/>
</dbReference>
<protein>
    <submittedName>
        <fullName evidence="2">DNA polymerase sliding clamp</fullName>
    </submittedName>
</protein>
<dbReference type="EMBL" id="AOIA01000062">
    <property type="protein sequence ID" value="ELY62309.1"/>
    <property type="molecule type" value="Genomic_DNA"/>
</dbReference>
<reference evidence="2 3" key="1">
    <citation type="journal article" date="2014" name="PLoS Genet.">
        <title>Phylogenetically driven sequencing of extremely halophilic archaea reveals strategies for static and dynamic osmo-response.</title>
        <authorList>
            <person name="Becker E.A."/>
            <person name="Seitzer P.M."/>
            <person name="Tritt A."/>
            <person name="Larsen D."/>
            <person name="Krusor M."/>
            <person name="Yao A.I."/>
            <person name="Wu D."/>
            <person name="Madern D."/>
            <person name="Eisen J.A."/>
            <person name="Darling A.E."/>
            <person name="Facciotti M.T."/>
        </authorList>
    </citation>
    <scope>NUCLEOTIDE SEQUENCE [LARGE SCALE GENOMIC DNA]</scope>
    <source>
        <strain evidence="2 3">DSM 18795</strain>
    </source>
</reference>